<dbReference type="InterPro" id="IPR029058">
    <property type="entry name" value="AB_hydrolase_fold"/>
</dbReference>
<evidence type="ECO:0000313" key="5">
    <source>
        <dbReference type="Proteomes" id="UP001597307"/>
    </source>
</evidence>
<dbReference type="InterPro" id="IPR003140">
    <property type="entry name" value="PLipase/COase/thioEstase"/>
</dbReference>
<dbReference type="Gene3D" id="3.40.50.1820">
    <property type="entry name" value="alpha/beta hydrolase"/>
    <property type="match status" value="1"/>
</dbReference>
<comment type="caution">
    <text evidence="4">The sequence shown here is derived from an EMBL/GenBank/DDBJ whole genome shotgun (WGS) entry which is preliminary data.</text>
</comment>
<accession>A0ABW4Q8G3</accession>
<gene>
    <name evidence="4" type="ORF">ACFSFX_10495</name>
</gene>
<comment type="similarity">
    <text evidence="1">Belongs to the AB hydrolase superfamily. AB hydrolase 2 family.</text>
</comment>
<sequence length="236" mass="25806">MTLSESPHLPVADRTTAPAWDPVVLWSRPAAEREGTALLVMFHGHLANEEDLMGLVDHLPPNLTVASVRGPHAMGPGFTWFPLAQDTGYSVDLVTDTVAKVASWLDSVKAGHTSVSLLGFSMGMAVATTLLRHRPRDFTAVVGLSGFVVPAEGSEFFNDDDAAAHPVPLFWGRDQEDPVITADRIEFTHRWAVAHTNLTKVLYAGIAHSISMRELAHVKEFLELTVFGIEPQPNRR</sequence>
<dbReference type="PANTHER" id="PTHR10655:SF17">
    <property type="entry name" value="LYSOPHOSPHOLIPASE-LIKE PROTEIN 1"/>
    <property type="match status" value="1"/>
</dbReference>
<protein>
    <submittedName>
        <fullName evidence="4">Alpha/beta hydrolase</fullName>
    </submittedName>
</protein>
<keyword evidence="2 4" id="KW-0378">Hydrolase</keyword>
<feature type="domain" description="Phospholipase/carboxylesterase/thioesterase" evidence="3">
    <location>
        <begin position="111"/>
        <end position="225"/>
    </location>
</feature>
<dbReference type="EMBL" id="JBHUGA010000040">
    <property type="protein sequence ID" value="MFD1847023.1"/>
    <property type="molecule type" value="Genomic_DNA"/>
</dbReference>
<reference evidence="5" key="1">
    <citation type="journal article" date="2019" name="Int. J. Syst. Evol. Microbiol.">
        <title>The Global Catalogue of Microorganisms (GCM) 10K type strain sequencing project: providing services to taxonomists for standard genome sequencing and annotation.</title>
        <authorList>
            <consortium name="The Broad Institute Genomics Platform"/>
            <consortium name="The Broad Institute Genome Sequencing Center for Infectious Disease"/>
            <person name="Wu L."/>
            <person name="Ma J."/>
        </authorList>
    </citation>
    <scope>NUCLEOTIDE SEQUENCE [LARGE SCALE GENOMIC DNA]</scope>
    <source>
        <strain evidence="5">JCM 11496</strain>
    </source>
</reference>
<dbReference type="InterPro" id="IPR050565">
    <property type="entry name" value="LYPA1-2/EST-like"/>
</dbReference>
<organism evidence="4 5">
    <name type="scientific">Arthrobacter flavus</name>
    <dbReference type="NCBI Taxonomy" id="95172"/>
    <lineage>
        <taxon>Bacteria</taxon>
        <taxon>Bacillati</taxon>
        <taxon>Actinomycetota</taxon>
        <taxon>Actinomycetes</taxon>
        <taxon>Micrococcales</taxon>
        <taxon>Micrococcaceae</taxon>
        <taxon>Arthrobacter</taxon>
    </lineage>
</organism>
<evidence type="ECO:0000256" key="2">
    <source>
        <dbReference type="ARBA" id="ARBA00022801"/>
    </source>
</evidence>
<dbReference type="PANTHER" id="PTHR10655">
    <property type="entry name" value="LYSOPHOSPHOLIPASE-RELATED"/>
    <property type="match status" value="1"/>
</dbReference>
<dbReference type="SUPFAM" id="SSF53474">
    <property type="entry name" value="alpha/beta-Hydrolases"/>
    <property type="match status" value="1"/>
</dbReference>
<dbReference type="Proteomes" id="UP001597307">
    <property type="component" value="Unassembled WGS sequence"/>
</dbReference>
<dbReference type="RefSeq" id="WP_343879131.1">
    <property type="nucleotide sequence ID" value="NZ_BAAAIJ010000032.1"/>
</dbReference>
<proteinExistence type="inferred from homology"/>
<keyword evidence="5" id="KW-1185">Reference proteome</keyword>
<evidence type="ECO:0000256" key="1">
    <source>
        <dbReference type="ARBA" id="ARBA00006499"/>
    </source>
</evidence>
<evidence type="ECO:0000313" key="4">
    <source>
        <dbReference type="EMBL" id="MFD1847023.1"/>
    </source>
</evidence>
<dbReference type="Pfam" id="PF02230">
    <property type="entry name" value="Abhydrolase_2"/>
    <property type="match status" value="1"/>
</dbReference>
<name>A0ABW4Q8G3_9MICC</name>
<dbReference type="GO" id="GO:0016787">
    <property type="term" value="F:hydrolase activity"/>
    <property type="evidence" value="ECO:0007669"/>
    <property type="project" value="UniProtKB-KW"/>
</dbReference>
<evidence type="ECO:0000259" key="3">
    <source>
        <dbReference type="Pfam" id="PF02230"/>
    </source>
</evidence>